<reference evidence="1 2" key="1">
    <citation type="journal article" date="2023" name="ACS Omega">
        <title>Identification of the Neoaspergillic Acid Biosynthesis Gene Cluster by Establishing an In Vitro CRISPR-Ribonucleoprotein Genetic System in Aspergillus melleus.</title>
        <authorList>
            <person name="Yuan B."/>
            <person name="Grau M.F."/>
            <person name="Murata R.M."/>
            <person name="Torok T."/>
            <person name="Venkateswaran K."/>
            <person name="Stajich J.E."/>
            <person name="Wang C.C.C."/>
        </authorList>
    </citation>
    <scope>NUCLEOTIDE SEQUENCE [LARGE SCALE GENOMIC DNA]</scope>
    <source>
        <strain evidence="1 2">IMV 1140</strain>
    </source>
</reference>
<sequence length="103" mass="11668">MTSRIYQRSPYPLAGSKESKARLLLYVNENGSEDEHEDDDGVSIPDPNATARKSREQKILVLQWTYMILGSFLVLGARIMPYLQDLTPIGGIRFLQWRLGGVD</sequence>
<accession>A0ACC3B6L4</accession>
<evidence type="ECO:0000313" key="1">
    <source>
        <dbReference type="EMBL" id="KAK1145779.1"/>
    </source>
</evidence>
<dbReference type="Proteomes" id="UP001177260">
    <property type="component" value="Unassembled WGS sequence"/>
</dbReference>
<comment type="caution">
    <text evidence="1">The sequence shown here is derived from an EMBL/GenBank/DDBJ whole genome shotgun (WGS) entry which is preliminary data.</text>
</comment>
<name>A0ACC3B6L4_9EURO</name>
<evidence type="ECO:0000313" key="2">
    <source>
        <dbReference type="Proteomes" id="UP001177260"/>
    </source>
</evidence>
<keyword evidence="2" id="KW-1185">Reference proteome</keyword>
<proteinExistence type="predicted"/>
<organism evidence="1 2">
    <name type="scientific">Aspergillus melleus</name>
    <dbReference type="NCBI Taxonomy" id="138277"/>
    <lineage>
        <taxon>Eukaryota</taxon>
        <taxon>Fungi</taxon>
        <taxon>Dikarya</taxon>
        <taxon>Ascomycota</taxon>
        <taxon>Pezizomycotina</taxon>
        <taxon>Eurotiomycetes</taxon>
        <taxon>Eurotiomycetidae</taxon>
        <taxon>Eurotiales</taxon>
        <taxon>Aspergillaceae</taxon>
        <taxon>Aspergillus</taxon>
        <taxon>Aspergillus subgen. Circumdati</taxon>
    </lineage>
</organism>
<dbReference type="EMBL" id="JAOPJF010000022">
    <property type="protein sequence ID" value="KAK1145779.1"/>
    <property type="molecule type" value="Genomic_DNA"/>
</dbReference>
<gene>
    <name evidence="1" type="ORF">N8T08_004020</name>
</gene>
<protein>
    <submittedName>
        <fullName evidence="1">Uncharacterized protein</fullName>
    </submittedName>
</protein>